<dbReference type="STRING" id="1195236.CTER_1330"/>
<sequence>MNTNNANINAAMIGAAITVLLAMKFVLHARGFLIDNHTTLRYYVVVLNNVKYLCACQYSFCEVM</sequence>
<keyword evidence="3" id="KW-1185">Reference proteome</keyword>
<keyword evidence="1" id="KW-1133">Transmembrane helix</keyword>
<dbReference type="RefSeq" id="WP_004624806.1">
    <property type="nucleotide sequence ID" value="NZ_AORV01000026.1"/>
</dbReference>
<accession>S0FKZ3</accession>
<proteinExistence type="predicted"/>
<gene>
    <name evidence="2" type="ORF">CTER_1330</name>
</gene>
<dbReference type="EMBL" id="AORV01000026">
    <property type="protein sequence ID" value="EMS72562.1"/>
    <property type="molecule type" value="Genomic_DNA"/>
</dbReference>
<organism evidence="2 3">
    <name type="scientific">Ruminiclostridium cellobioparum subsp. termitidis CT1112</name>
    <dbReference type="NCBI Taxonomy" id="1195236"/>
    <lineage>
        <taxon>Bacteria</taxon>
        <taxon>Bacillati</taxon>
        <taxon>Bacillota</taxon>
        <taxon>Clostridia</taxon>
        <taxon>Eubacteriales</taxon>
        <taxon>Oscillospiraceae</taxon>
        <taxon>Ruminiclostridium</taxon>
    </lineage>
</organism>
<name>S0FKZ3_RUMCE</name>
<comment type="caution">
    <text evidence="2">The sequence shown here is derived from an EMBL/GenBank/DDBJ whole genome shotgun (WGS) entry which is preliminary data.</text>
</comment>
<dbReference type="PATRIC" id="fig|1195236.3.peg.1647"/>
<reference evidence="2 3" key="1">
    <citation type="journal article" date="2013" name="Genome Announc.">
        <title>Draft Genome Sequence of the Cellulolytic, Mesophilic, Anaerobic Bacterium Clostridium termitidis Strain CT1112 (DSM 5398).</title>
        <authorList>
            <person name="Lal S."/>
            <person name="Ramachandran U."/>
            <person name="Zhang X."/>
            <person name="Munir R."/>
            <person name="Sparling R."/>
            <person name="Levin D.B."/>
        </authorList>
    </citation>
    <scope>NUCLEOTIDE SEQUENCE [LARGE SCALE GENOMIC DNA]</scope>
    <source>
        <strain evidence="2 3">CT1112</strain>
    </source>
</reference>
<keyword evidence="1" id="KW-0812">Transmembrane</keyword>
<dbReference type="Proteomes" id="UP000014155">
    <property type="component" value="Unassembled WGS sequence"/>
</dbReference>
<evidence type="ECO:0000256" key="1">
    <source>
        <dbReference type="SAM" id="Phobius"/>
    </source>
</evidence>
<protein>
    <submittedName>
        <fullName evidence="2">Uncharacterized protein</fullName>
    </submittedName>
</protein>
<evidence type="ECO:0000313" key="2">
    <source>
        <dbReference type="EMBL" id="EMS72562.1"/>
    </source>
</evidence>
<evidence type="ECO:0000313" key="3">
    <source>
        <dbReference type="Proteomes" id="UP000014155"/>
    </source>
</evidence>
<dbReference type="AlphaFoldDB" id="S0FKZ3"/>
<keyword evidence="1" id="KW-0472">Membrane</keyword>
<feature type="transmembrane region" description="Helical" evidence="1">
    <location>
        <begin position="6"/>
        <end position="27"/>
    </location>
</feature>